<dbReference type="Gene3D" id="3.40.50.410">
    <property type="entry name" value="von Willebrand factor, type A domain"/>
    <property type="match status" value="1"/>
</dbReference>
<dbReference type="STRING" id="768679.TTX_1958"/>
<dbReference type="InterPro" id="IPR036465">
    <property type="entry name" value="vWFA_dom_sf"/>
</dbReference>
<sequence length="414" mass="45362">MGILLNVDYGDPLAKLRARSVLRRIRPKYVGEEEAIDAFYVHYRRPILGGTASSEAWARFLGLYLSSEYYKRVGDICRLNAKASLEAAVRLLAAYESFLDSLETDEGRLWLGRGLFLKWSMALRKIKRYFGDPHDVYKLYLSLRRLGEVLGSGRSEDPASLSLSIAADPARAKLADIIVDAARIASSLGEIDLDEGDGGGPHLPDGIMLASAELALKRAAGLTRALYIASRELFAYKVATSTLTAKYYVMAHRPRLYILVDKSGSMYDVVPGAGVRRISLAAAWAIALLRRHKGSLVRFFDVQLHKPGSNLDVAEILLKVVPSGGTNLKNAVEAALEEAQMLGPRRYELVVITDGEDDSLDEPTAERARRLFAGGRIYLVGRAEPQRTARLPLPASFVKTPKITGLSGLGMASV</sequence>
<accession>G4RLX7</accession>
<reference evidence="1 2" key="1">
    <citation type="journal article" date="2011" name="PLoS ONE">
        <title>The complete genome sequence of Thermoproteus tenax: a physiologically versatile member of the Crenarchaeota.</title>
        <authorList>
            <person name="Siebers B."/>
            <person name="Zaparty M."/>
            <person name="Raddatz G."/>
            <person name="Tjaden B."/>
            <person name="Albers S.V."/>
            <person name="Bell S.D."/>
            <person name="Blombach F."/>
            <person name="Kletzin A."/>
            <person name="Kyrpides N."/>
            <person name="Lanz C."/>
            <person name="Plagens A."/>
            <person name="Rampp M."/>
            <person name="Rosinus A."/>
            <person name="von Jan M."/>
            <person name="Makarova K.S."/>
            <person name="Klenk H.P."/>
            <person name="Schuster S.C."/>
            <person name="Hensel R."/>
        </authorList>
    </citation>
    <scope>NUCLEOTIDE SEQUENCE [LARGE SCALE GENOMIC DNA]</scope>
    <source>
        <strain evidence="2">ATCC 35583 / DSM 2078 / JCM 9277 / NBRC 100435 / Kra 1</strain>
    </source>
</reference>
<dbReference type="PaxDb" id="768679-TTX_1958"/>
<dbReference type="GeneID" id="11262844"/>
<dbReference type="OrthoDB" id="64524at2157"/>
<organism evidence="1 2">
    <name type="scientific">Thermoproteus tenax (strain ATCC 35583 / DSM 2078 / JCM 9277 / NBRC 100435 / Kra 1)</name>
    <dbReference type="NCBI Taxonomy" id="768679"/>
    <lineage>
        <taxon>Archaea</taxon>
        <taxon>Thermoproteota</taxon>
        <taxon>Thermoprotei</taxon>
        <taxon>Thermoproteales</taxon>
        <taxon>Thermoproteaceae</taxon>
        <taxon>Thermoproteus</taxon>
    </lineage>
</organism>
<evidence type="ECO:0000313" key="2">
    <source>
        <dbReference type="Proteomes" id="UP000002654"/>
    </source>
</evidence>
<dbReference type="KEGG" id="ttn:TTX_1958"/>
<dbReference type="RefSeq" id="WP_014127825.1">
    <property type="nucleotide sequence ID" value="NC_016070.1"/>
</dbReference>
<dbReference type="EMBL" id="FN869859">
    <property type="protein sequence ID" value="CCC82572.1"/>
    <property type="molecule type" value="Genomic_DNA"/>
</dbReference>
<proteinExistence type="predicted"/>
<dbReference type="AlphaFoldDB" id="G4RLX7"/>
<dbReference type="HOGENOM" id="CLU_620588_0_0_2"/>
<name>G4RLX7_THETK</name>
<gene>
    <name evidence="1" type="ordered locus">TTX_1958</name>
</gene>
<evidence type="ECO:0000313" key="1">
    <source>
        <dbReference type="EMBL" id="CCC82572.1"/>
    </source>
</evidence>
<protein>
    <submittedName>
        <fullName evidence="1">VWA domain containing protein</fullName>
    </submittedName>
</protein>
<dbReference type="Proteomes" id="UP000002654">
    <property type="component" value="Chromosome"/>
</dbReference>
<dbReference type="SUPFAM" id="SSF53300">
    <property type="entry name" value="vWA-like"/>
    <property type="match status" value="1"/>
</dbReference>
<dbReference type="eggNOG" id="arCOG00442">
    <property type="taxonomic scope" value="Archaea"/>
</dbReference>
<keyword evidence="2" id="KW-1185">Reference proteome</keyword>
<dbReference type="PATRIC" id="fig|768679.9.peg.1981"/>